<organism evidence="5 6">
    <name type="scientific">Dellaglioa algida DSM 15638</name>
    <dbReference type="NCBI Taxonomy" id="1423719"/>
    <lineage>
        <taxon>Bacteria</taxon>
        <taxon>Bacillati</taxon>
        <taxon>Bacillota</taxon>
        <taxon>Bacilli</taxon>
        <taxon>Lactobacillales</taxon>
        <taxon>Lactobacillaceae</taxon>
        <taxon>Dellaglioa</taxon>
    </lineage>
</organism>
<evidence type="ECO:0000313" key="5">
    <source>
        <dbReference type="EMBL" id="KRK45789.1"/>
    </source>
</evidence>
<evidence type="ECO:0000259" key="4">
    <source>
        <dbReference type="Pfam" id="PF00248"/>
    </source>
</evidence>
<dbReference type="PRINTS" id="PR00069">
    <property type="entry name" value="ALDKETRDTASE"/>
</dbReference>
<reference evidence="5 6" key="1">
    <citation type="journal article" date="2015" name="Genome Announc.">
        <title>Expanding the biotechnology potential of lactobacilli through comparative genomics of 213 strains and associated genera.</title>
        <authorList>
            <person name="Sun Z."/>
            <person name="Harris H.M."/>
            <person name="McCann A."/>
            <person name="Guo C."/>
            <person name="Argimon S."/>
            <person name="Zhang W."/>
            <person name="Yang X."/>
            <person name="Jeffery I.B."/>
            <person name="Cooney J.C."/>
            <person name="Kagawa T.F."/>
            <person name="Liu W."/>
            <person name="Song Y."/>
            <person name="Salvetti E."/>
            <person name="Wrobel A."/>
            <person name="Rasinkangas P."/>
            <person name="Parkhill J."/>
            <person name="Rea M.C."/>
            <person name="O'Sullivan O."/>
            <person name="Ritari J."/>
            <person name="Douillard F.P."/>
            <person name="Paul Ross R."/>
            <person name="Yang R."/>
            <person name="Briner A.E."/>
            <person name="Felis G.E."/>
            <person name="de Vos W.M."/>
            <person name="Barrangou R."/>
            <person name="Klaenhammer T.R."/>
            <person name="Caufield P.W."/>
            <person name="Cui Y."/>
            <person name="Zhang H."/>
            <person name="O'Toole P.W."/>
        </authorList>
    </citation>
    <scope>NUCLEOTIDE SEQUENCE [LARGE SCALE GENOMIC DNA]</scope>
    <source>
        <strain evidence="5 6">DSM 15638</strain>
    </source>
</reference>
<evidence type="ECO:0000256" key="3">
    <source>
        <dbReference type="ARBA" id="ARBA00023002"/>
    </source>
</evidence>
<dbReference type="InterPro" id="IPR005399">
    <property type="entry name" value="K_chnl_volt-dep_bsu_KCNAB-rel"/>
</dbReference>
<evidence type="ECO:0000313" key="6">
    <source>
        <dbReference type="Proteomes" id="UP000051450"/>
    </source>
</evidence>
<dbReference type="Gene3D" id="3.20.20.100">
    <property type="entry name" value="NADP-dependent oxidoreductase domain"/>
    <property type="match status" value="1"/>
</dbReference>
<keyword evidence="3" id="KW-0560">Oxidoreductase</keyword>
<feature type="domain" description="NADP-dependent oxidoreductase" evidence="4">
    <location>
        <begin position="27"/>
        <end position="322"/>
    </location>
</feature>
<dbReference type="Pfam" id="PF00248">
    <property type="entry name" value="Aldo_ket_red"/>
    <property type="match status" value="1"/>
</dbReference>
<evidence type="ECO:0000256" key="1">
    <source>
        <dbReference type="ARBA" id="ARBA00006515"/>
    </source>
</evidence>
<dbReference type="PANTHER" id="PTHR43150">
    <property type="entry name" value="HYPERKINETIC, ISOFORM M"/>
    <property type="match status" value="1"/>
</dbReference>
<keyword evidence="6" id="KW-1185">Reference proteome</keyword>
<gene>
    <name evidence="5" type="ORF">FC66_GL001019</name>
</gene>
<dbReference type="AlphaFoldDB" id="A0A0R1HGY0"/>
<comment type="caution">
    <text evidence="5">The sequence shown here is derived from an EMBL/GenBank/DDBJ whole genome shotgun (WGS) entry which is preliminary data.</text>
</comment>
<accession>A0A0R1HGY0</accession>
<dbReference type="GO" id="GO:0051596">
    <property type="term" value="P:methylglyoxal catabolic process"/>
    <property type="evidence" value="ECO:0007669"/>
    <property type="project" value="TreeGrafter"/>
</dbReference>
<dbReference type="InterPro" id="IPR036812">
    <property type="entry name" value="NAD(P)_OxRdtase_dom_sf"/>
</dbReference>
<sequence>MYQANEKRYDKMIYNRLGNSGLKVSAIALGLWKNFGDETPLSTQKDIIETAFDNGITYFDLANNYGDGAAEKNFGRILREDLSTHRDEMVISTKAGYYMWPGPYGEWGSKKNLFASMDQSLERMQLDYVDIFYHHRPDPDTPLEETAEALDLLVRQGKALYVGISNYRAPEAEKMIQLLKAKHTPIVVHQPRYNLLDRWIEDGLKDILKQEQIGTVAFSPLAQGLLTDRYLNGIPDDSRVKKFDSLKEERVEKTIVQVKGLNEVAINRGQTLAEMALSWDLKDDSVSSVIIGASRVSQLMDNLKALEHLEFSAAELAEIDNILG</sequence>
<dbReference type="Proteomes" id="UP000051450">
    <property type="component" value="Unassembled WGS sequence"/>
</dbReference>
<dbReference type="EMBL" id="AZDI01000004">
    <property type="protein sequence ID" value="KRK45789.1"/>
    <property type="molecule type" value="Genomic_DNA"/>
</dbReference>
<evidence type="ECO:0000256" key="2">
    <source>
        <dbReference type="ARBA" id="ARBA00022857"/>
    </source>
</evidence>
<dbReference type="PANTHER" id="PTHR43150:SF4">
    <property type="entry name" value="L-GLYCERALDEHYDE 3-PHOSPHATE REDUCTASE"/>
    <property type="match status" value="1"/>
</dbReference>
<proteinExistence type="inferred from homology"/>
<dbReference type="OrthoDB" id="9773828at2"/>
<comment type="similarity">
    <text evidence="1">Belongs to the shaker potassium channel beta subunit family.</text>
</comment>
<dbReference type="SUPFAM" id="SSF51430">
    <property type="entry name" value="NAD(P)-linked oxidoreductase"/>
    <property type="match status" value="1"/>
</dbReference>
<dbReference type="GO" id="GO:0016491">
    <property type="term" value="F:oxidoreductase activity"/>
    <property type="evidence" value="ECO:0007669"/>
    <property type="project" value="UniProtKB-KW"/>
</dbReference>
<dbReference type="RefSeq" id="WP_057974083.1">
    <property type="nucleotide sequence ID" value="NZ_AZDI01000004.1"/>
</dbReference>
<dbReference type="InterPro" id="IPR020471">
    <property type="entry name" value="AKR"/>
</dbReference>
<dbReference type="InterPro" id="IPR023210">
    <property type="entry name" value="NADP_OxRdtase_dom"/>
</dbReference>
<dbReference type="STRING" id="1423719.FC66_GL001019"/>
<keyword evidence="2" id="KW-0521">NADP</keyword>
<protein>
    <recommendedName>
        <fullName evidence="4">NADP-dependent oxidoreductase domain-containing protein</fullName>
    </recommendedName>
</protein>
<name>A0A0R1HGY0_9LACO</name>
<dbReference type="PATRIC" id="fig|1423719.4.peg.1039"/>